<keyword evidence="1" id="KW-0812">Transmembrane</keyword>
<evidence type="ECO:0000313" key="4">
    <source>
        <dbReference type="EMBL" id="CAF4167528.1"/>
    </source>
</evidence>
<evidence type="ECO:0000256" key="2">
    <source>
        <dbReference type="SAM" id="SignalP"/>
    </source>
</evidence>
<keyword evidence="1" id="KW-0472">Membrane</keyword>
<dbReference type="AlphaFoldDB" id="A0A819ZBM5"/>
<evidence type="ECO:0000313" key="5">
    <source>
        <dbReference type="Proteomes" id="UP000663868"/>
    </source>
</evidence>
<protein>
    <submittedName>
        <fullName evidence="4">Uncharacterized protein</fullName>
    </submittedName>
</protein>
<evidence type="ECO:0000256" key="1">
    <source>
        <dbReference type="SAM" id="Phobius"/>
    </source>
</evidence>
<dbReference type="Proteomes" id="UP000663868">
    <property type="component" value="Unassembled WGS sequence"/>
</dbReference>
<accession>A0A819ZBM5</accession>
<dbReference type="Proteomes" id="UP000663860">
    <property type="component" value="Unassembled WGS sequence"/>
</dbReference>
<dbReference type="EMBL" id="CAJOBB010006672">
    <property type="protein sequence ID" value="CAF4167528.1"/>
    <property type="molecule type" value="Genomic_DNA"/>
</dbReference>
<feature type="transmembrane region" description="Helical" evidence="1">
    <location>
        <begin position="44"/>
        <end position="62"/>
    </location>
</feature>
<proteinExistence type="predicted"/>
<keyword evidence="1" id="KW-1133">Transmembrane helix</keyword>
<feature type="chain" id="PRO_5036416048" evidence="2">
    <location>
        <begin position="21"/>
        <end position="67"/>
    </location>
</feature>
<comment type="caution">
    <text evidence="4">The sequence shown here is derived from an EMBL/GenBank/DDBJ whole genome shotgun (WGS) entry which is preliminary data.</text>
</comment>
<name>A0A819ZBM5_9BILA</name>
<evidence type="ECO:0000313" key="3">
    <source>
        <dbReference type="EMBL" id="CAF0913828.1"/>
    </source>
</evidence>
<dbReference type="EMBL" id="CAJNOE010000102">
    <property type="protein sequence ID" value="CAF0913828.1"/>
    <property type="molecule type" value="Genomic_DNA"/>
</dbReference>
<organism evidence="4 5">
    <name type="scientific">Adineta steineri</name>
    <dbReference type="NCBI Taxonomy" id="433720"/>
    <lineage>
        <taxon>Eukaryota</taxon>
        <taxon>Metazoa</taxon>
        <taxon>Spiralia</taxon>
        <taxon>Gnathifera</taxon>
        <taxon>Rotifera</taxon>
        <taxon>Eurotatoria</taxon>
        <taxon>Bdelloidea</taxon>
        <taxon>Adinetida</taxon>
        <taxon>Adinetidae</taxon>
        <taxon>Adineta</taxon>
    </lineage>
</organism>
<gene>
    <name evidence="3" type="ORF">IZO911_LOCUS12927</name>
    <name evidence="4" type="ORF">KXQ929_LOCUS38189</name>
</gene>
<keyword evidence="2" id="KW-0732">Signal</keyword>
<sequence length="67" mass="7560">MLFLYIILLAFVSLITGTIAAKKSNMTIPNNRIFLLKISHTRLIIGIILHIFMVASDIYPRLKATTT</sequence>
<reference evidence="4" key="1">
    <citation type="submission" date="2021-02" db="EMBL/GenBank/DDBJ databases">
        <authorList>
            <person name="Nowell W R."/>
        </authorList>
    </citation>
    <scope>NUCLEOTIDE SEQUENCE</scope>
</reference>
<feature type="signal peptide" evidence="2">
    <location>
        <begin position="1"/>
        <end position="20"/>
    </location>
</feature>